<gene>
    <name evidence="12" type="ORF">COS81_01635</name>
</gene>
<dbReference type="PANTHER" id="PTHR11601">
    <property type="entry name" value="CYSTEINE DESULFURYLASE FAMILY MEMBER"/>
    <property type="match status" value="1"/>
</dbReference>
<dbReference type="SUPFAM" id="SSF53383">
    <property type="entry name" value="PLP-dependent transferases"/>
    <property type="match status" value="1"/>
</dbReference>
<dbReference type="AlphaFoldDB" id="A0A2M7ANV3"/>
<dbReference type="GO" id="GO:0046872">
    <property type="term" value="F:metal ion binding"/>
    <property type="evidence" value="ECO:0007669"/>
    <property type="project" value="UniProtKB-KW"/>
</dbReference>
<feature type="domain" description="Aminotransferase class V" evidence="11">
    <location>
        <begin position="4"/>
        <end position="375"/>
    </location>
</feature>
<dbReference type="Gene3D" id="1.10.260.50">
    <property type="match status" value="1"/>
</dbReference>
<evidence type="ECO:0000256" key="4">
    <source>
        <dbReference type="ARBA" id="ARBA00022679"/>
    </source>
</evidence>
<dbReference type="Gene3D" id="3.90.1150.10">
    <property type="entry name" value="Aspartate Aminotransferase, domain 1"/>
    <property type="match status" value="1"/>
</dbReference>
<comment type="catalytic activity">
    <reaction evidence="9">
        <text>(sulfur carrier)-H + L-cysteine = (sulfur carrier)-SH + L-alanine</text>
        <dbReference type="Rhea" id="RHEA:43892"/>
        <dbReference type="Rhea" id="RHEA-COMP:14737"/>
        <dbReference type="Rhea" id="RHEA-COMP:14739"/>
        <dbReference type="ChEBI" id="CHEBI:29917"/>
        <dbReference type="ChEBI" id="CHEBI:35235"/>
        <dbReference type="ChEBI" id="CHEBI:57972"/>
        <dbReference type="ChEBI" id="CHEBI:64428"/>
        <dbReference type="EC" id="2.8.1.7"/>
    </reaction>
</comment>
<sequence>MMKVYLDNAATTPLRKEVLEAMLPFLTQHFGNPSSLHAWGQKAREAVENAREKVAQVLNCSPAEIYFTGTTTTSANIALQGVAKARKNEGCHLITTPIEHHAVLEVFQALAAEQNFKLSLMQVDQFGMVKPDDLDKLVSQETILISVMFANNEVGTVEPIAELGRKIESLNQKRKHFPRIYFHVDAATVAEYIKLDLQKLKIDLLTLGSHKFHGPKGNGILFVRKGIKIKPILFGGHHEHGLWPGTEDVAGIVGTAKALEIAQKEVQKVSPLVVILRDRLINGVLKNIPKAKLTGHPKFRLPDIASFTFEGAEGESILLFLDREGIAASSGSACTSGDLKPSHVLLGMGIPPQIAHSSIRFSLSYETTKNEVDYVIAKLPAIIANIRKMSPYGDDVSQKMV</sequence>
<evidence type="ECO:0000256" key="9">
    <source>
        <dbReference type="ARBA" id="ARBA00050776"/>
    </source>
</evidence>
<dbReference type="InterPro" id="IPR000192">
    <property type="entry name" value="Aminotrans_V_dom"/>
</dbReference>
<comment type="cofactor">
    <cofactor evidence="1 10">
        <name>pyridoxal 5'-phosphate</name>
        <dbReference type="ChEBI" id="CHEBI:597326"/>
    </cofactor>
</comment>
<keyword evidence="5" id="KW-0479">Metal-binding</keyword>
<evidence type="ECO:0000256" key="7">
    <source>
        <dbReference type="ARBA" id="ARBA00023004"/>
    </source>
</evidence>
<dbReference type="GO" id="GO:0051536">
    <property type="term" value="F:iron-sulfur cluster binding"/>
    <property type="evidence" value="ECO:0007669"/>
    <property type="project" value="UniProtKB-KW"/>
</dbReference>
<dbReference type="InterPro" id="IPR015422">
    <property type="entry name" value="PyrdxlP-dep_Trfase_small"/>
</dbReference>
<proteinExistence type="inferred from homology"/>
<dbReference type="InterPro" id="IPR020578">
    <property type="entry name" value="Aminotrans_V_PyrdxlP_BS"/>
</dbReference>
<evidence type="ECO:0000256" key="1">
    <source>
        <dbReference type="ARBA" id="ARBA00001933"/>
    </source>
</evidence>
<reference evidence="13" key="1">
    <citation type="submission" date="2017-09" db="EMBL/GenBank/DDBJ databases">
        <title>Depth-based differentiation of microbial function through sediment-hosted aquifers and enrichment of novel symbionts in the deep terrestrial subsurface.</title>
        <authorList>
            <person name="Probst A.J."/>
            <person name="Ladd B."/>
            <person name="Jarett J.K."/>
            <person name="Geller-Mcgrath D.E."/>
            <person name="Sieber C.M.K."/>
            <person name="Emerson J.B."/>
            <person name="Anantharaman K."/>
            <person name="Thomas B.C."/>
            <person name="Malmstrom R."/>
            <person name="Stieglmeier M."/>
            <person name="Klingl A."/>
            <person name="Woyke T."/>
            <person name="Ryan C.M."/>
            <person name="Banfield J.F."/>
        </authorList>
    </citation>
    <scope>NUCLEOTIDE SEQUENCE [LARGE SCALE GENOMIC DNA]</scope>
</reference>
<dbReference type="PIRSF" id="PIRSF005572">
    <property type="entry name" value="NifS"/>
    <property type="match status" value="1"/>
</dbReference>
<evidence type="ECO:0000256" key="3">
    <source>
        <dbReference type="ARBA" id="ARBA00012239"/>
    </source>
</evidence>
<evidence type="ECO:0000256" key="5">
    <source>
        <dbReference type="ARBA" id="ARBA00022723"/>
    </source>
</evidence>
<keyword evidence="6" id="KW-0663">Pyridoxal phosphate</keyword>
<evidence type="ECO:0000256" key="6">
    <source>
        <dbReference type="ARBA" id="ARBA00022898"/>
    </source>
</evidence>
<comment type="caution">
    <text evidence="12">The sequence shown here is derived from an EMBL/GenBank/DDBJ whole genome shotgun (WGS) entry which is preliminary data.</text>
</comment>
<dbReference type="Pfam" id="PF00266">
    <property type="entry name" value="Aminotran_5"/>
    <property type="match status" value="1"/>
</dbReference>
<evidence type="ECO:0000313" key="13">
    <source>
        <dbReference type="Proteomes" id="UP000229916"/>
    </source>
</evidence>
<dbReference type="GO" id="GO:0031071">
    <property type="term" value="F:cysteine desulfurase activity"/>
    <property type="evidence" value="ECO:0007669"/>
    <property type="project" value="UniProtKB-EC"/>
</dbReference>
<evidence type="ECO:0000313" key="12">
    <source>
        <dbReference type="EMBL" id="PIU69056.1"/>
    </source>
</evidence>
<dbReference type="Proteomes" id="UP000229916">
    <property type="component" value="Unassembled WGS sequence"/>
</dbReference>
<evidence type="ECO:0000259" key="11">
    <source>
        <dbReference type="Pfam" id="PF00266"/>
    </source>
</evidence>
<evidence type="ECO:0000256" key="2">
    <source>
        <dbReference type="ARBA" id="ARBA00006490"/>
    </source>
</evidence>
<dbReference type="PANTHER" id="PTHR11601:SF34">
    <property type="entry name" value="CYSTEINE DESULFURASE"/>
    <property type="match status" value="1"/>
</dbReference>
<dbReference type="InterPro" id="IPR016454">
    <property type="entry name" value="Cysteine_dSase"/>
</dbReference>
<name>A0A2M7ANV3_UNCKA</name>
<keyword evidence="7" id="KW-0408">Iron</keyword>
<keyword evidence="8" id="KW-0411">Iron-sulfur</keyword>
<accession>A0A2M7ANV3</accession>
<keyword evidence="4" id="KW-0808">Transferase</keyword>
<organism evidence="12 13">
    <name type="scientific">candidate division WWE3 bacterium CG06_land_8_20_14_3_00_42_16</name>
    <dbReference type="NCBI Taxonomy" id="1975083"/>
    <lineage>
        <taxon>Bacteria</taxon>
        <taxon>Katanobacteria</taxon>
    </lineage>
</organism>
<dbReference type="InterPro" id="IPR015421">
    <property type="entry name" value="PyrdxlP-dep_Trfase_major"/>
</dbReference>
<evidence type="ECO:0000256" key="8">
    <source>
        <dbReference type="ARBA" id="ARBA00023014"/>
    </source>
</evidence>
<evidence type="ECO:0000256" key="10">
    <source>
        <dbReference type="RuleBase" id="RU004504"/>
    </source>
</evidence>
<comment type="similarity">
    <text evidence="2">Belongs to the class-V pyridoxal-phosphate-dependent aminotransferase family. NifS/IscS subfamily.</text>
</comment>
<dbReference type="EMBL" id="PEWD01000035">
    <property type="protein sequence ID" value="PIU69056.1"/>
    <property type="molecule type" value="Genomic_DNA"/>
</dbReference>
<dbReference type="Gene3D" id="3.40.640.10">
    <property type="entry name" value="Type I PLP-dependent aspartate aminotransferase-like (Major domain)"/>
    <property type="match status" value="1"/>
</dbReference>
<dbReference type="PROSITE" id="PS00595">
    <property type="entry name" value="AA_TRANSFER_CLASS_5"/>
    <property type="match status" value="1"/>
</dbReference>
<dbReference type="InterPro" id="IPR015424">
    <property type="entry name" value="PyrdxlP-dep_Trfase"/>
</dbReference>
<protein>
    <recommendedName>
        <fullName evidence="3">cysteine desulfurase</fullName>
        <ecNumber evidence="3">2.8.1.7</ecNumber>
    </recommendedName>
</protein>
<dbReference type="EC" id="2.8.1.7" evidence="3"/>